<dbReference type="PANTHER" id="PTHR10026">
    <property type="entry name" value="CYCLIN"/>
    <property type="match status" value="1"/>
</dbReference>
<accession>A0AAD9IEZ1</accession>
<dbReference type="EMBL" id="JASFZW010000007">
    <property type="protein sequence ID" value="KAK2077136.1"/>
    <property type="molecule type" value="Genomic_DNA"/>
</dbReference>
<proteinExistence type="inferred from homology"/>
<evidence type="ECO:0000313" key="3">
    <source>
        <dbReference type="EMBL" id="KAK2077136.1"/>
    </source>
</evidence>
<name>A0AAD9IEZ1_PROWI</name>
<dbReference type="AlphaFoldDB" id="A0AAD9IEZ1"/>
<organism evidence="3 4">
    <name type="scientific">Prototheca wickerhamii</name>
    <dbReference type="NCBI Taxonomy" id="3111"/>
    <lineage>
        <taxon>Eukaryota</taxon>
        <taxon>Viridiplantae</taxon>
        <taxon>Chlorophyta</taxon>
        <taxon>core chlorophytes</taxon>
        <taxon>Trebouxiophyceae</taxon>
        <taxon>Chlorellales</taxon>
        <taxon>Chlorellaceae</taxon>
        <taxon>Prototheca</taxon>
    </lineage>
</organism>
<dbReference type="GO" id="GO:0006357">
    <property type="term" value="P:regulation of transcription by RNA polymerase II"/>
    <property type="evidence" value="ECO:0007669"/>
    <property type="project" value="InterPro"/>
</dbReference>
<evidence type="ECO:0000313" key="4">
    <source>
        <dbReference type="Proteomes" id="UP001255856"/>
    </source>
</evidence>
<dbReference type="CDD" id="cd20524">
    <property type="entry name" value="CYCLIN_CCNH_rpt1"/>
    <property type="match status" value="1"/>
</dbReference>
<evidence type="ECO:0000256" key="1">
    <source>
        <dbReference type="RuleBase" id="RU000383"/>
    </source>
</evidence>
<feature type="domain" description="Cyclin-like" evidence="2">
    <location>
        <begin position="47"/>
        <end position="128"/>
    </location>
</feature>
<reference evidence="3" key="1">
    <citation type="submission" date="2021-01" db="EMBL/GenBank/DDBJ databases">
        <authorList>
            <person name="Eckstrom K.M.E."/>
        </authorList>
    </citation>
    <scope>NUCLEOTIDE SEQUENCE</scope>
    <source>
        <strain evidence="3">UVCC 0001</strain>
    </source>
</reference>
<sequence>MRYAESTQRARWTFTEEQLVLAAASESSELNPPGVEDQELLLRFYASRLQAICSELKLPLSVKGTAVSYLRRAYVHQSVLDRDPQSIFLTCLYLACKMEESYISAAELARLCGIKASAILNSELPVLQTLRFDLAVSSPYRALAGFLEEARARAQRPGAVEPSLVGLQESTAQSAHRAALAAVGIKLRDPAALAFASKQELDAEQAAAERLRVALVEIDALGALGARAPDTEAVASVDRRVKACRAVLLSKATATKEKAKPSRDALAAQAPLSGVKRDISLSGLEEGI</sequence>
<dbReference type="SUPFAM" id="SSF47954">
    <property type="entry name" value="Cyclin-like"/>
    <property type="match status" value="1"/>
</dbReference>
<dbReference type="InterPro" id="IPR043198">
    <property type="entry name" value="Cyclin/Ssn8"/>
</dbReference>
<gene>
    <name evidence="3" type="ORF">QBZ16_004770</name>
</gene>
<dbReference type="SMART" id="SM00385">
    <property type="entry name" value="CYCLIN"/>
    <property type="match status" value="1"/>
</dbReference>
<protein>
    <recommendedName>
        <fullName evidence="2">Cyclin-like domain-containing protein</fullName>
    </recommendedName>
</protein>
<dbReference type="InterPro" id="IPR006671">
    <property type="entry name" value="Cyclin_N"/>
</dbReference>
<evidence type="ECO:0000259" key="2">
    <source>
        <dbReference type="SMART" id="SM00385"/>
    </source>
</evidence>
<keyword evidence="1" id="KW-0195">Cyclin</keyword>
<dbReference type="Proteomes" id="UP001255856">
    <property type="component" value="Unassembled WGS sequence"/>
</dbReference>
<dbReference type="GO" id="GO:0016538">
    <property type="term" value="F:cyclin-dependent protein serine/threonine kinase regulator activity"/>
    <property type="evidence" value="ECO:0007669"/>
    <property type="project" value="InterPro"/>
</dbReference>
<dbReference type="Gene3D" id="1.10.472.10">
    <property type="entry name" value="Cyclin-like"/>
    <property type="match status" value="1"/>
</dbReference>
<keyword evidence="4" id="KW-1185">Reference proteome</keyword>
<dbReference type="InterPro" id="IPR013763">
    <property type="entry name" value="Cyclin-like_dom"/>
</dbReference>
<comment type="caution">
    <text evidence="3">The sequence shown here is derived from an EMBL/GenBank/DDBJ whole genome shotgun (WGS) entry which is preliminary data.</text>
</comment>
<dbReference type="InterPro" id="IPR036915">
    <property type="entry name" value="Cyclin-like_sf"/>
</dbReference>
<comment type="similarity">
    <text evidence="1">Belongs to the cyclin family.</text>
</comment>
<dbReference type="Pfam" id="PF00134">
    <property type="entry name" value="Cyclin_N"/>
    <property type="match status" value="1"/>
</dbReference>